<dbReference type="PANTHER" id="PTHR24166">
    <property type="entry name" value="ROLLING PEBBLES, ISOFORM B"/>
    <property type="match status" value="1"/>
</dbReference>
<dbReference type="InterPro" id="IPR050889">
    <property type="entry name" value="Dendritic_Spine_Reg/Scaffold"/>
</dbReference>
<organism evidence="4 5">
    <name type="scientific">Aspergillus granulosus</name>
    <dbReference type="NCBI Taxonomy" id="176169"/>
    <lineage>
        <taxon>Eukaryota</taxon>
        <taxon>Fungi</taxon>
        <taxon>Dikarya</taxon>
        <taxon>Ascomycota</taxon>
        <taxon>Pezizomycotina</taxon>
        <taxon>Eurotiomycetes</taxon>
        <taxon>Eurotiomycetidae</taxon>
        <taxon>Eurotiales</taxon>
        <taxon>Aspergillaceae</taxon>
        <taxon>Aspergillus</taxon>
        <taxon>Aspergillus subgen. Nidulantes</taxon>
    </lineage>
</organism>
<comment type="caution">
    <text evidence="4">The sequence shown here is derived from an EMBL/GenBank/DDBJ whole genome shotgun (WGS) entry which is preliminary data.</text>
</comment>
<dbReference type="Pfam" id="PF00023">
    <property type="entry name" value="Ank"/>
    <property type="match status" value="1"/>
</dbReference>
<keyword evidence="1" id="KW-0677">Repeat</keyword>
<dbReference type="SMART" id="SM00248">
    <property type="entry name" value="ANK"/>
    <property type="match status" value="3"/>
</dbReference>
<dbReference type="InterPro" id="IPR002110">
    <property type="entry name" value="Ankyrin_rpt"/>
</dbReference>
<sequence>MPKHGTGTKTAREDPDVRAFWARVHQRSKKPPRKQYTAEQKRVAVELCRRATSLGIPVCTFAKEISICRISRRSWILADNGTVTQQITPTNELSAFTMTYLEDEKDDKPYDDEGRYLYFLNLSTRQLRQVFLKESEFYKLHTFEHPVPFVSLESGRRDRIRTFEEAYASLGARGRVPRHPGHPEPPAHGELPSVQTLLETHTLTAFTDNSQRHLEANMSVVDINKMLYQLAPDFYQRAPRNRAQRARHAPKPFYPEMEKCVALICHSLFLSSKNLVSVLPVRVELDYDVPYQGAPAQWAALLTFLDKSILLPLSLSLLGSQASRGYAPSLLYLQGWTIDHGLIHSRTVSERLRYYDLIRKSVEKFKHSPVLHIQDVEELFLHGAQLKGSNAIVEAAIDGHLEMLKHLLSKGADIDEVGIKGPAGDECYDDMGSPLHHAAKEGYTEMALFLIDVGANIHLKDPMGRTPEDLALKNNHTEILNALRRKMGAVKE</sequence>
<evidence type="ECO:0000313" key="5">
    <source>
        <dbReference type="Proteomes" id="UP001610334"/>
    </source>
</evidence>
<protein>
    <submittedName>
        <fullName evidence="4">Uncharacterized protein</fullName>
    </submittedName>
</protein>
<reference evidence="4 5" key="1">
    <citation type="submission" date="2024-07" db="EMBL/GenBank/DDBJ databases">
        <title>Section-level genome sequencing and comparative genomics of Aspergillus sections Usti and Cavernicolus.</title>
        <authorList>
            <consortium name="Lawrence Berkeley National Laboratory"/>
            <person name="Nybo J.L."/>
            <person name="Vesth T.C."/>
            <person name="Theobald S."/>
            <person name="Frisvad J.C."/>
            <person name="Larsen T.O."/>
            <person name="Kjaerboelling I."/>
            <person name="Rothschild-Mancinelli K."/>
            <person name="Lyhne E.K."/>
            <person name="Kogle M.E."/>
            <person name="Barry K."/>
            <person name="Clum A."/>
            <person name="Na H."/>
            <person name="Ledsgaard L."/>
            <person name="Lin J."/>
            <person name="Lipzen A."/>
            <person name="Kuo A."/>
            <person name="Riley R."/>
            <person name="Mondo S."/>
            <person name="Labutti K."/>
            <person name="Haridas S."/>
            <person name="Pangalinan J."/>
            <person name="Salamov A.A."/>
            <person name="Simmons B.A."/>
            <person name="Magnuson J.K."/>
            <person name="Chen J."/>
            <person name="Drula E."/>
            <person name="Henrissat B."/>
            <person name="Wiebenga A."/>
            <person name="Lubbers R.J."/>
            <person name="Gomes A.C."/>
            <person name="Makela M.R."/>
            <person name="Stajich J."/>
            <person name="Grigoriev I.V."/>
            <person name="Mortensen U.H."/>
            <person name="De Vries R.P."/>
            <person name="Baker S.E."/>
            <person name="Andersen M.R."/>
        </authorList>
    </citation>
    <scope>NUCLEOTIDE SEQUENCE [LARGE SCALE GENOMIC DNA]</scope>
    <source>
        <strain evidence="4 5">CBS 588.65</strain>
    </source>
</reference>
<dbReference type="Gene3D" id="1.25.40.20">
    <property type="entry name" value="Ankyrin repeat-containing domain"/>
    <property type="match status" value="1"/>
</dbReference>
<evidence type="ECO:0000313" key="4">
    <source>
        <dbReference type="EMBL" id="KAL2814985.1"/>
    </source>
</evidence>
<evidence type="ECO:0000256" key="1">
    <source>
        <dbReference type="ARBA" id="ARBA00022737"/>
    </source>
</evidence>
<dbReference type="PANTHER" id="PTHR24166:SF48">
    <property type="entry name" value="PROTEIN VAPYRIN"/>
    <property type="match status" value="1"/>
</dbReference>
<keyword evidence="5" id="KW-1185">Reference proteome</keyword>
<dbReference type="SUPFAM" id="SSF48403">
    <property type="entry name" value="Ankyrin repeat"/>
    <property type="match status" value="1"/>
</dbReference>
<gene>
    <name evidence="4" type="ORF">BJX63DRAFT_431089</name>
</gene>
<name>A0ABR4HHN7_9EURO</name>
<dbReference type="EMBL" id="JBFXLT010000030">
    <property type="protein sequence ID" value="KAL2814985.1"/>
    <property type="molecule type" value="Genomic_DNA"/>
</dbReference>
<evidence type="ECO:0000256" key="2">
    <source>
        <dbReference type="ARBA" id="ARBA00023043"/>
    </source>
</evidence>
<proteinExistence type="predicted"/>
<feature type="repeat" description="ANK" evidence="3">
    <location>
        <begin position="387"/>
        <end position="419"/>
    </location>
</feature>
<keyword evidence="2 3" id="KW-0040">ANK repeat</keyword>
<feature type="repeat" description="ANK" evidence="3">
    <location>
        <begin position="430"/>
        <end position="462"/>
    </location>
</feature>
<dbReference type="PROSITE" id="PS50088">
    <property type="entry name" value="ANK_REPEAT"/>
    <property type="match status" value="2"/>
</dbReference>
<dbReference type="PROSITE" id="PS50297">
    <property type="entry name" value="ANK_REP_REGION"/>
    <property type="match status" value="2"/>
</dbReference>
<dbReference type="Proteomes" id="UP001610334">
    <property type="component" value="Unassembled WGS sequence"/>
</dbReference>
<accession>A0ABR4HHN7</accession>
<dbReference type="Pfam" id="PF12796">
    <property type="entry name" value="Ank_2"/>
    <property type="match status" value="1"/>
</dbReference>
<evidence type="ECO:0000256" key="3">
    <source>
        <dbReference type="PROSITE-ProRule" id="PRU00023"/>
    </source>
</evidence>
<dbReference type="InterPro" id="IPR036770">
    <property type="entry name" value="Ankyrin_rpt-contain_sf"/>
</dbReference>